<evidence type="ECO:0000256" key="10">
    <source>
        <dbReference type="ARBA" id="ARBA00022989"/>
    </source>
</evidence>
<dbReference type="Pfam" id="PF00930">
    <property type="entry name" value="DPPIV_N"/>
    <property type="match status" value="1"/>
</dbReference>
<evidence type="ECO:0000259" key="15">
    <source>
        <dbReference type="Pfam" id="PF00326"/>
    </source>
</evidence>
<dbReference type="AlphaFoldDB" id="A0A1B9GX04"/>
<evidence type="ECO:0000313" key="17">
    <source>
        <dbReference type="EMBL" id="OCF35574.1"/>
    </source>
</evidence>
<evidence type="ECO:0000259" key="16">
    <source>
        <dbReference type="Pfam" id="PF00930"/>
    </source>
</evidence>
<feature type="domain" description="Dipeptidylpeptidase IV N-terminal" evidence="16">
    <location>
        <begin position="205"/>
        <end position="580"/>
    </location>
</feature>
<reference evidence="17 18" key="1">
    <citation type="submission" date="2013-07" db="EMBL/GenBank/DDBJ databases">
        <title>The Genome Sequence of Cryptococcus heveanensis BCC8398.</title>
        <authorList>
            <consortium name="The Broad Institute Genome Sequencing Platform"/>
            <person name="Cuomo C."/>
            <person name="Litvintseva A."/>
            <person name="Chen Y."/>
            <person name="Heitman J."/>
            <person name="Sun S."/>
            <person name="Springer D."/>
            <person name="Dromer F."/>
            <person name="Young S.K."/>
            <person name="Zeng Q."/>
            <person name="Gargeya S."/>
            <person name="Fitzgerald M."/>
            <person name="Abouelleil A."/>
            <person name="Alvarado L."/>
            <person name="Berlin A.M."/>
            <person name="Chapman S.B."/>
            <person name="Dewar J."/>
            <person name="Goldberg J."/>
            <person name="Griggs A."/>
            <person name="Gujja S."/>
            <person name="Hansen M."/>
            <person name="Howarth C."/>
            <person name="Imamovic A."/>
            <person name="Larimer J."/>
            <person name="McCowan C."/>
            <person name="Murphy C."/>
            <person name="Pearson M."/>
            <person name="Priest M."/>
            <person name="Roberts A."/>
            <person name="Saif S."/>
            <person name="Shea T."/>
            <person name="Sykes S."/>
            <person name="Wortman J."/>
            <person name="Nusbaum C."/>
            <person name="Birren B."/>
        </authorList>
    </citation>
    <scope>NUCLEOTIDE SEQUENCE [LARGE SCALE GENOMIC DNA]</scope>
    <source>
        <strain evidence="17 18">BCC8398</strain>
    </source>
</reference>
<dbReference type="InterPro" id="IPR050278">
    <property type="entry name" value="Serine_Prot_S9B/DPPIV"/>
</dbReference>
<evidence type="ECO:0000256" key="2">
    <source>
        <dbReference type="ARBA" id="ARBA00006150"/>
    </source>
</evidence>
<dbReference type="InterPro" id="IPR001375">
    <property type="entry name" value="Peptidase_S9_cat"/>
</dbReference>
<dbReference type="Gene3D" id="3.40.50.1820">
    <property type="entry name" value="alpha/beta hydrolase"/>
    <property type="match status" value="1"/>
</dbReference>
<evidence type="ECO:0000256" key="5">
    <source>
        <dbReference type="ARBA" id="ARBA00022670"/>
    </source>
</evidence>
<dbReference type="STRING" id="1296120.A0A1B9GX04"/>
<dbReference type="GO" id="GO:0008239">
    <property type="term" value="F:dipeptidyl-peptidase activity"/>
    <property type="evidence" value="ECO:0007669"/>
    <property type="project" value="TreeGrafter"/>
</dbReference>
<keyword evidence="11 14" id="KW-0472">Membrane</keyword>
<feature type="region of interest" description="Disordered" evidence="13">
    <location>
        <begin position="1"/>
        <end position="87"/>
    </location>
</feature>
<dbReference type="Pfam" id="PF00326">
    <property type="entry name" value="Peptidase_S9"/>
    <property type="match status" value="1"/>
</dbReference>
<protein>
    <submittedName>
        <fullName evidence="17">Dipeptidyl aminopeptidase</fullName>
    </submittedName>
</protein>
<keyword evidence="4" id="KW-0926">Vacuole</keyword>
<keyword evidence="7" id="KW-0378">Hydrolase</keyword>
<dbReference type="GO" id="GO:0004177">
    <property type="term" value="F:aminopeptidase activity"/>
    <property type="evidence" value="ECO:0007669"/>
    <property type="project" value="UniProtKB-KW"/>
</dbReference>
<keyword evidence="3 17" id="KW-0031">Aminopeptidase</keyword>
<name>A0A1B9GX04_9TREE</name>
<evidence type="ECO:0000256" key="4">
    <source>
        <dbReference type="ARBA" id="ARBA00022554"/>
    </source>
</evidence>
<feature type="compositionally biased region" description="Basic and acidic residues" evidence="13">
    <location>
        <begin position="43"/>
        <end position="64"/>
    </location>
</feature>
<accession>A0A1B9GX04</accession>
<dbReference type="OrthoDB" id="16520at2759"/>
<dbReference type="GO" id="GO:0006508">
    <property type="term" value="P:proteolysis"/>
    <property type="evidence" value="ECO:0007669"/>
    <property type="project" value="UniProtKB-KW"/>
</dbReference>
<comment type="subcellular location">
    <subcellularLocation>
        <location evidence="1">Vacuole membrane</location>
        <topology evidence="1">Single-pass type II membrane protein</topology>
    </subcellularLocation>
</comment>
<evidence type="ECO:0000256" key="8">
    <source>
        <dbReference type="ARBA" id="ARBA00022825"/>
    </source>
</evidence>
<keyword evidence="18" id="KW-1185">Reference proteome</keyword>
<dbReference type="InterPro" id="IPR002471">
    <property type="entry name" value="Pept_S9_AS"/>
</dbReference>
<keyword evidence="5" id="KW-0645">Protease</keyword>
<dbReference type="GO" id="GO:0004252">
    <property type="term" value="F:serine-type endopeptidase activity"/>
    <property type="evidence" value="ECO:0007669"/>
    <property type="project" value="InterPro"/>
</dbReference>
<keyword evidence="6 14" id="KW-0812">Transmembrane</keyword>
<evidence type="ECO:0000256" key="14">
    <source>
        <dbReference type="SAM" id="Phobius"/>
    </source>
</evidence>
<feature type="transmembrane region" description="Helical" evidence="14">
    <location>
        <begin position="96"/>
        <end position="120"/>
    </location>
</feature>
<keyword evidence="12" id="KW-0325">Glycoprotein</keyword>
<keyword evidence="10 14" id="KW-1133">Transmembrane helix</keyword>
<reference evidence="18" key="2">
    <citation type="submission" date="2013-12" db="EMBL/GenBank/DDBJ databases">
        <title>Evolution of pathogenesis and genome organization in the Tremellales.</title>
        <authorList>
            <person name="Cuomo C."/>
            <person name="Litvintseva A."/>
            <person name="Heitman J."/>
            <person name="Chen Y."/>
            <person name="Sun S."/>
            <person name="Springer D."/>
            <person name="Dromer F."/>
            <person name="Young S."/>
            <person name="Zeng Q."/>
            <person name="Chapman S."/>
            <person name="Gujja S."/>
            <person name="Saif S."/>
            <person name="Birren B."/>
        </authorList>
    </citation>
    <scope>NUCLEOTIDE SEQUENCE [LARGE SCALE GENOMIC DNA]</scope>
    <source>
        <strain evidence="18">BCC8398</strain>
    </source>
</reference>
<proteinExistence type="inferred from homology"/>
<evidence type="ECO:0000256" key="11">
    <source>
        <dbReference type="ARBA" id="ARBA00023136"/>
    </source>
</evidence>
<dbReference type="GO" id="GO:0005886">
    <property type="term" value="C:plasma membrane"/>
    <property type="evidence" value="ECO:0007669"/>
    <property type="project" value="TreeGrafter"/>
</dbReference>
<gene>
    <name evidence="17" type="ORF">I316_02629</name>
</gene>
<comment type="similarity">
    <text evidence="2">Belongs to the peptidase S9B family.</text>
</comment>
<evidence type="ECO:0000256" key="9">
    <source>
        <dbReference type="ARBA" id="ARBA00022968"/>
    </source>
</evidence>
<dbReference type="PANTHER" id="PTHR11731">
    <property type="entry name" value="PROTEASE FAMILY S9B,C DIPEPTIDYL-PEPTIDASE IV-RELATED"/>
    <property type="match status" value="1"/>
</dbReference>
<dbReference type="Proteomes" id="UP000092666">
    <property type="component" value="Unassembled WGS sequence"/>
</dbReference>
<evidence type="ECO:0000256" key="1">
    <source>
        <dbReference type="ARBA" id="ARBA00004576"/>
    </source>
</evidence>
<evidence type="ECO:0000256" key="13">
    <source>
        <dbReference type="SAM" id="MobiDB-lite"/>
    </source>
</evidence>
<organism evidence="17 18">
    <name type="scientific">Kwoniella heveanensis BCC8398</name>
    <dbReference type="NCBI Taxonomy" id="1296120"/>
    <lineage>
        <taxon>Eukaryota</taxon>
        <taxon>Fungi</taxon>
        <taxon>Dikarya</taxon>
        <taxon>Basidiomycota</taxon>
        <taxon>Agaricomycotina</taxon>
        <taxon>Tremellomycetes</taxon>
        <taxon>Tremellales</taxon>
        <taxon>Cryptococcaceae</taxon>
        <taxon>Kwoniella</taxon>
    </lineage>
</organism>
<dbReference type="EMBL" id="KI669498">
    <property type="protein sequence ID" value="OCF35574.1"/>
    <property type="molecule type" value="Genomic_DNA"/>
</dbReference>
<feature type="domain" description="Peptidase S9 prolyl oligopeptidase catalytic" evidence="15">
    <location>
        <begin position="667"/>
        <end position="866"/>
    </location>
</feature>
<evidence type="ECO:0000256" key="7">
    <source>
        <dbReference type="ARBA" id="ARBA00022801"/>
    </source>
</evidence>
<dbReference type="PROSITE" id="PS00708">
    <property type="entry name" value="PRO_ENDOPEP_SER"/>
    <property type="match status" value="1"/>
</dbReference>
<evidence type="ECO:0000256" key="3">
    <source>
        <dbReference type="ARBA" id="ARBA00022438"/>
    </source>
</evidence>
<evidence type="ECO:0000256" key="6">
    <source>
        <dbReference type="ARBA" id="ARBA00022692"/>
    </source>
</evidence>
<dbReference type="PANTHER" id="PTHR11731:SF200">
    <property type="entry name" value="DIPEPTIDYL PEPTIDASE 10, ISOFORM B"/>
    <property type="match status" value="1"/>
</dbReference>
<dbReference type="FunFam" id="3.40.50.1820:FF:000003">
    <property type="entry name" value="Dipeptidyl peptidase 4"/>
    <property type="match status" value="1"/>
</dbReference>
<keyword evidence="9" id="KW-0735">Signal-anchor</keyword>
<dbReference type="Gene3D" id="2.140.10.30">
    <property type="entry name" value="Dipeptidylpeptidase IV, N-terminal domain"/>
    <property type="match status" value="1"/>
</dbReference>
<dbReference type="SUPFAM" id="SSF82171">
    <property type="entry name" value="DPP6 N-terminal domain-like"/>
    <property type="match status" value="1"/>
</dbReference>
<dbReference type="InterPro" id="IPR029058">
    <property type="entry name" value="AB_hydrolase_fold"/>
</dbReference>
<evidence type="ECO:0000256" key="12">
    <source>
        <dbReference type="ARBA" id="ARBA00023180"/>
    </source>
</evidence>
<dbReference type="GO" id="GO:0005774">
    <property type="term" value="C:vacuolar membrane"/>
    <property type="evidence" value="ECO:0007669"/>
    <property type="project" value="UniProtKB-SubCell"/>
</dbReference>
<dbReference type="SUPFAM" id="SSF53474">
    <property type="entry name" value="alpha/beta-Hydrolases"/>
    <property type="match status" value="1"/>
</dbReference>
<feature type="compositionally biased region" description="Acidic residues" evidence="13">
    <location>
        <begin position="65"/>
        <end position="75"/>
    </location>
</feature>
<evidence type="ECO:0000313" key="18">
    <source>
        <dbReference type="Proteomes" id="UP000092666"/>
    </source>
</evidence>
<dbReference type="InterPro" id="IPR002469">
    <property type="entry name" value="Peptidase_S9B_N"/>
</dbReference>
<keyword evidence="8" id="KW-0720">Serine protease</keyword>
<sequence length="876" mass="98901">MATSSYDPVSDTVDRTPLVSQSAFTRGARRHSIDASSDASSTEFRDQLEVEPFDEKGNRFRDDPAIEEDAGEGEDGQGYPVEPSRRLRPRQKSRKILAVLIVIVCFAALIGGLAATGYSAPTYLLKSGNRRITMDHVFNGTFNAYTKQLDWVKEADDGTFSHVNRDGNIVLATVHNMTDETVLVDSSKVLDLHGNKLHWQTWQLSADMEYVLFKTDHVKQWRHSSFGNYWVHRRSDSVTFPVIPPSTHPTTTLCKWSPVGHALAFVNKNDLYVITEEEMHSAQPRPLRITEDGSDVIFNGVPDWVYEEEVFETDSAVWWSPDAQTLAYLRSDESAVKDFKLQYYNPSSDAFETHQYQSELDMKYPKPGTPNPLCTVHSYTLATQARQQLSWEGEMPLDNRIIVEIGWVADDALLVKEIDRAARVGSVILFEGGANQGDIVRTLGENGEEGDGGWIDHGQNVIPVKGAIGGYLDIVPNEGFNHIAFFSPLNATRPIWVTSGEWEVTEISGVDAERGLIYFMSANPSIDRHLYSAPIPSAEEEYEPALTALTDTSSPGYYTVSFSPGGRYYVLAYKGPEVPWQRLMETGEEEDRESYLLEGNAKLNETLSEFVRPIITRTTIESDGYELNMLEMLPPNIDTSGRKKYPVLIRVYGGPGSQMVSNRFDRDWHTFLVTSMKYVVIMIDGRGTGFKGRNLRNPVRDDLGHWEVVDQIAAAKEMVKRGYVDRDRVGIWGWSYGGYMTCKTIEADSGIFTLGMAVAPVTNWLYYDSIYTERYMSTPSANELGYLTSAVNNVTSFSGDKVDFIWAHGSGDDNVHYANSASLLDKLTQRHVRGWRFRMFTDSNHSMDKREAYRELYEWMTDYLREKWGVGGKIHH</sequence>